<organism evidence="2 3">
    <name type="scientific">Arabidopsis thaliana</name>
    <name type="common">Mouse-ear cress</name>
    <dbReference type="NCBI Taxonomy" id="3702"/>
    <lineage>
        <taxon>Eukaryota</taxon>
        <taxon>Viridiplantae</taxon>
        <taxon>Streptophyta</taxon>
        <taxon>Embryophyta</taxon>
        <taxon>Tracheophyta</taxon>
        <taxon>Spermatophyta</taxon>
        <taxon>Magnoliopsida</taxon>
        <taxon>eudicotyledons</taxon>
        <taxon>Gunneridae</taxon>
        <taxon>Pentapetalae</taxon>
        <taxon>rosids</taxon>
        <taxon>malvids</taxon>
        <taxon>Brassicales</taxon>
        <taxon>Brassicaceae</taxon>
        <taxon>Camelineae</taxon>
        <taxon>Arabidopsis</taxon>
    </lineage>
</organism>
<dbReference type="AlphaFoldDB" id="A0A5S9WVC3"/>
<accession>A0A5S9WVC3</accession>
<feature type="compositionally biased region" description="Basic residues" evidence="1">
    <location>
        <begin position="93"/>
        <end position="107"/>
    </location>
</feature>
<protein>
    <submittedName>
        <fullName evidence="2">Uncharacterized protein</fullName>
    </submittedName>
</protein>
<name>A0A5S9WVC3_ARATH</name>
<dbReference type="Proteomes" id="UP000434276">
    <property type="component" value="Unassembled WGS sequence"/>
</dbReference>
<dbReference type="OrthoDB" id="1751052at2759"/>
<evidence type="ECO:0000313" key="3">
    <source>
        <dbReference type="Proteomes" id="UP000434276"/>
    </source>
</evidence>
<dbReference type="EMBL" id="CACSHJ010000087">
    <property type="protein sequence ID" value="CAA0340547.1"/>
    <property type="molecule type" value="Genomic_DNA"/>
</dbReference>
<proteinExistence type="predicted"/>
<evidence type="ECO:0000256" key="1">
    <source>
        <dbReference type="SAM" id="MobiDB-lite"/>
    </source>
</evidence>
<feature type="region of interest" description="Disordered" evidence="1">
    <location>
        <begin position="87"/>
        <end position="130"/>
    </location>
</feature>
<sequence length="425" mass="48845">MSGDMFDDQSPLLSPLCFLESPEPCIPLLDCLPNSTVETENPYVDPFGLIPVSTIDETNLLLSSQQSNLVTYQETSTLVPKPLEMHQNQNQNQHRHQNQNQNQHRHQNQNQHQHQHQNQYQHQNQHQHRVVQQQQQQLINSHETWLHDKLSNMLNTIQQESSVFTRNQTEIGQQVRQANNGFAHPTVTNSPLQLQNRFLPVPLIPQHRSTAFGSLFPQTNSSNRPQNYMPYQTPHQQVSSSFGIYPQQPRPPVFVRRQNEPPNIRMVNNNALTRIHPLQNQTNMIPPFNAVPQRTIPRPQMSSRLFTRQHGGMQTSVNQSPLRFRLPNINNRQAPVRPNANAIIPPQGEILGCRRRSYPSRFEFGQSSSSSAQRRRIVPASENIGSTSINHGNAEQRGTNTIYDPRYESFGLCIDPHLRKYAMTL</sequence>
<gene>
    <name evidence="2" type="ORF">C24_LOCUS6730</name>
</gene>
<feature type="compositionally biased region" description="Low complexity" evidence="1">
    <location>
        <begin position="108"/>
        <end position="130"/>
    </location>
</feature>
<dbReference type="ExpressionAtlas" id="A0A5S9WVC3">
    <property type="expression patterns" value="baseline and differential"/>
</dbReference>
<feature type="region of interest" description="Disordered" evidence="1">
    <location>
        <begin position="362"/>
        <end position="400"/>
    </location>
</feature>
<feature type="compositionally biased region" description="Polar residues" evidence="1">
    <location>
        <begin position="383"/>
        <end position="400"/>
    </location>
</feature>
<reference evidence="2 3" key="1">
    <citation type="submission" date="2019-12" db="EMBL/GenBank/DDBJ databases">
        <authorList>
            <person name="Jiao W.-B."/>
            <person name="Schneeberger K."/>
        </authorList>
    </citation>
    <scope>NUCLEOTIDE SEQUENCE [LARGE SCALE GENOMIC DNA]</scope>
    <source>
        <strain evidence="3">cv. C24</strain>
    </source>
</reference>
<evidence type="ECO:0000313" key="2">
    <source>
        <dbReference type="EMBL" id="CAA0340547.1"/>
    </source>
</evidence>